<sequence length="159" mass="17139">MSALQQEHGACAPADDALAVARALSFVELMELLEFSCLRFEAPAPGANAALIGTQEWRRAAGPGLDPSALYICSTLAALKDAVLPPADADLCIDMPSTGLVRLVATLRQRPPAPPRRCLRVDLQTLIRRVIVPATAPAHLYELVRHVVMARLWVEVARA</sequence>
<comment type="caution">
    <text evidence="1">The sequence shown here is derived from an EMBL/GenBank/DDBJ whole genome shotgun (WGS) entry which is preliminary data.</text>
</comment>
<protein>
    <submittedName>
        <fullName evidence="1">Uncharacterized protein</fullName>
    </submittedName>
</protein>
<dbReference type="EMBL" id="MJMN01000044">
    <property type="protein sequence ID" value="OMG79418.1"/>
    <property type="molecule type" value="Genomic_DNA"/>
</dbReference>
<dbReference type="Proteomes" id="UP000187251">
    <property type="component" value="Unassembled WGS sequence"/>
</dbReference>
<dbReference type="OrthoDB" id="8666881at2"/>
<dbReference type="AlphaFoldDB" id="A0A1R1JNK3"/>
<organism evidence="1 2">
    <name type="scientific">Alcaligenes xylosoxydans xylosoxydans</name>
    <name type="common">Achromobacter xylosoxidans</name>
    <dbReference type="NCBI Taxonomy" id="85698"/>
    <lineage>
        <taxon>Bacteria</taxon>
        <taxon>Pseudomonadati</taxon>
        <taxon>Pseudomonadota</taxon>
        <taxon>Betaproteobacteria</taxon>
        <taxon>Burkholderiales</taxon>
        <taxon>Alcaligenaceae</taxon>
        <taxon>Achromobacter</taxon>
    </lineage>
</organism>
<evidence type="ECO:0000313" key="2">
    <source>
        <dbReference type="Proteomes" id="UP000187251"/>
    </source>
</evidence>
<proteinExistence type="predicted"/>
<reference evidence="1 2" key="1">
    <citation type="submission" date="2016-09" db="EMBL/GenBank/DDBJ databases">
        <title>Phylogenomics of Achromobacter.</title>
        <authorList>
            <person name="Jeukens J."/>
            <person name="Freschi L."/>
            <person name="Vincent A.T."/>
            <person name="Emond-Rheault J.-G."/>
            <person name="Kukavica-Ibrulj I."/>
            <person name="Charette S.J."/>
            <person name="Levesque R.C."/>
        </authorList>
    </citation>
    <scope>NUCLEOTIDE SEQUENCE [LARGE SCALE GENOMIC DNA]</scope>
    <source>
        <strain evidence="1 2">AUS488</strain>
    </source>
</reference>
<gene>
    <name evidence="1" type="ORF">BIZ92_32665</name>
</gene>
<evidence type="ECO:0000313" key="1">
    <source>
        <dbReference type="EMBL" id="OMG79418.1"/>
    </source>
</evidence>
<accession>A0A1R1JNK3</accession>
<name>A0A1R1JNK3_ALCXX</name>
<dbReference type="RefSeq" id="WP_076415273.1">
    <property type="nucleotide sequence ID" value="NZ_AP028040.1"/>
</dbReference>